<dbReference type="RefSeq" id="WP_156715942.1">
    <property type="nucleotide sequence ID" value="NZ_WPHG01000010.1"/>
</dbReference>
<evidence type="ECO:0000313" key="2">
    <source>
        <dbReference type="Proteomes" id="UP000463224"/>
    </source>
</evidence>
<keyword evidence="2" id="KW-1185">Reference proteome</keyword>
<gene>
    <name evidence="1" type="ORF">GN330_22815</name>
</gene>
<organism evidence="1 2">
    <name type="scientific">Nitratireductor arenosus</name>
    <dbReference type="NCBI Taxonomy" id="2682096"/>
    <lineage>
        <taxon>Bacteria</taxon>
        <taxon>Pseudomonadati</taxon>
        <taxon>Pseudomonadota</taxon>
        <taxon>Alphaproteobacteria</taxon>
        <taxon>Hyphomicrobiales</taxon>
        <taxon>Phyllobacteriaceae</taxon>
        <taxon>Nitratireductor</taxon>
    </lineage>
</organism>
<dbReference type="AlphaFoldDB" id="A0A844QQJ7"/>
<protein>
    <submittedName>
        <fullName evidence="1">Uncharacterized protein</fullName>
    </submittedName>
</protein>
<dbReference type="Proteomes" id="UP000463224">
    <property type="component" value="Unassembled WGS sequence"/>
</dbReference>
<proteinExistence type="predicted"/>
<dbReference type="EMBL" id="WPHG01000010">
    <property type="protein sequence ID" value="MVB00082.1"/>
    <property type="molecule type" value="Genomic_DNA"/>
</dbReference>
<reference evidence="1 2" key="1">
    <citation type="submission" date="2019-12" db="EMBL/GenBank/DDBJ databases">
        <title>Nitratireductor arenosus sp. nov., Isolated from sea sand, Jeju island, South Korea.</title>
        <authorList>
            <person name="Kim W."/>
        </authorList>
    </citation>
    <scope>NUCLEOTIDE SEQUENCE [LARGE SCALE GENOMIC DNA]</scope>
    <source>
        <strain evidence="1 2">CAU 1489</strain>
    </source>
</reference>
<comment type="caution">
    <text evidence="1">The sequence shown here is derived from an EMBL/GenBank/DDBJ whole genome shotgun (WGS) entry which is preliminary data.</text>
</comment>
<accession>A0A844QQJ7</accession>
<sequence length="112" mass="11912">MSKKADAPNNCPGCGTPLKNAGAPIGDDYCPNDDCRLLVEEIRRQISSAMEARRRDAKIRDAARDLLEALEKLLACPAIADGNHSEPAWGCKETAEAEAFARAAISKATGGE</sequence>
<evidence type="ECO:0000313" key="1">
    <source>
        <dbReference type="EMBL" id="MVB00082.1"/>
    </source>
</evidence>
<name>A0A844QQJ7_9HYPH</name>